<dbReference type="PRINTS" id="PR00133">
    <property type="entry name" value="GLHYDRLASE3"/>
</dbReference>
<dbReference type="SMART" id="SM01217">
    <property type="entry name" value="Fn3_like"/>
    <property type="match status" value="1"/>
</dbReference>
<dbReference type="Pfam" id="PF00933">
    <property type="entry name" value="Glyco_hydro_3"/>
    <property type="match status" value="1"/>
</dbReference>
<dbReference type="RefSeq" id="WP_252585803.1">
    <property type="nucleotide sequence ID" value="NZ_JAMWYS010000006.1"/>
</dbReference>
<dbReference type="Gene3D" id="3.40.50.1700">
    <property type="entry name" value="Glycoside hydrolase family 3 C-terminal domain"/>
    <property type="match status" value="1"/>
</dbReference>
<name>A0A9X2EZ08_9SPHI</name>
<dbReference type="AlphaFoldDB" id="A0A9X2EZ08"/>
<dbReference type="EMBL" id="JAMWYS010000006">
    <property type="protein sequence ID" value="MCO4291567.1"/>
    <property type="molecule type" value="Genomic_DNA"/>
</dbReference>
<dbReference type="PROSITE" id="PS51257">
    <property type="entry name" value="PROKAR_LIPOPROTEIN"/>
    <property type="match status" value="1"/>
</dbReference>
<evidence type="ECO:0000256" key="2">
    <source>
        <dbReference type="ARBA" id="ARBA00022729"/>
    </source>
</evidence>
<dbReference type="GO" id="GO:0009044">
    <property type="term" value="F:xylan 1,4-beta-xylosidase activity"/>
    <property type="evidence" value="ECO:0007669"/>
    <property type="project" value="InterPro"/>
</dbReference>
<dbReference type="FunFam" id="2.60.40.10:FF:000495">
    <property type="entry name" value="Periplasmic beta-glucosidase"/>
    <property type="match status" value="1"/>
</dbReference>
<evidence type="ECO:0000256" key="1">
    <source>
        <dbReference type="ARBA" id="ARBA00005336"/>
    </source>
</evidence>
<evidence type="ECO:0000256" key="3">
    <source>
        <dbReference type="ARBA" id="ARBA00022801"/>
    </source>
</evidence>
<sequence>MRVSKVSLVGIALILFLVSVGCAQNKYPFQNPDLDVEKRIDNLISLLTLDEKIKCLSTNPSVPRLGIKGCDHIEGLHGAALGGPGKWGGENPITTTQFPQAYGLAETWDTEALQKVGDIEGYEARYLFQSDKYERGALVIRSPNVDLGRDPRWGRTEECYGEDPFFNGTMAVAMIKGLQGNDKRYWQAASLMKHFLANSNENGRDRSSSDFSEKLFHEYYSKPFRMGVELGGSRAFMASYNSWNGIPMMVNPVLKNVAVDQWKQNGIICTDGGALGLLIKSHKYYSNDAAGAAAAVKAGINQFLDHYDSAIRQALEKKLITEKDIETVIRGDFRVMIKLGLLDPPELNPYTKIKDGPEPWLSEKHKNAVREVTQKSIVLLKNDRNMLPLSKNTLKSLAIIGSKADQVLLDWYSGTPPYVVTALQGIKAKAGNNIQINYAENNSNNEAVNAAKKSEVAIVIVGNHPTCNAGWEQCPDAGEGKESVDRKSLTLTEEELIKQVYNANPNTIVVLVSSFPFAINWTQQNVPAILHMAQNSQELGNALADVLFGDYNPAGRLVQTWPNSLDELPPMMDYDITHGRTYMYFEGAPLYPFGFGKSYTSFSYSNLKLSATKVSTSGQLSISVDVKNTGSYSGDEVVQLYVSHINSKTKRPLKELKGFKRITISPNESKTVVIPLPVEALAYWDENLHQFKVEEGAIKLMVGASSADIKFEKTIEISNK</sequence>
<evidence type="ECO:0000259" key="4">
    <source>
        <dbReference type="SMART" id="SM01217"/>
    </source>
</evidence>
<organism evidence="5 6">
    <name type="scientific">Solitalea agri</name>
    <dbReference type="NCBI Taxonomy" id="2953739"/>
    <lineage>
        <taxon>Bacteria</taxon>
        <taxon>Pseudomonadati</taxon>
        <taxon>Bacteroidota</taxon>
        <taxon>Sphingobacteriia</taxon>
        <taxon>Sphingobacteriales</taxon>
        <taxon>Sphingobacteriaceae</taxon>
        <taxon>Solitalea</taxon>
    </lineage>
</organism>
<dbReference type="InterPro" id="IPR036962">
    <property type="entry name" value="Glyco_hydro_3_N_sf"/>
</dbReference>
<proteinExistence type="inferred from homology"/>
<accession>A0A9X2EZ08</accession>
<dbReference type="InterPro" id="IPR001764">
    <property type="entry name" value="Glyco_hydro_3_N"/>
</dbReference>
<dbReference type="GO" id="GO:0008422">
    <property type="term" value="F:beta-glucosidase activity"/>
    <property type="evidence" value="ECO:0007669"/>
    <property type="project" value="UniProtKB-ARBA"/>
</dbReference>
<dbReference type="SUPFAM" id="SSF52279">
    <property type="entry name" value="Beta-D-glucan exohydrolase, C-terminal domain"/>
    <property type="match status" value="1"/>
</dbReference>
<dbReference type="Proteomes" id="UP001155182">
    <property type="component" value="Unassembled WGS sequence"/>
</dbReference>
<comment type="similarity">
    <text evidence="1">Belongs to the glycosyl hydrolase 3 family.</text>
</comment>
<dbReference type="SUPFAM" id="SSF51445">
    <property type="entry name" value="(Trans)glycosidases"/>
    <property type="match status" value="1"/>
</dbReference>
<evidence type="ECO:0000313" key="5">
    <source>
        <dbReference type="EMBL" id="MCO4291567.1"/>
    </source>
</evidence>
<dbReference type="Gene3D" id="2.60.40.10">
    <property type="entry name" value="Immunoglobulins"/>
    <property type="match status" value="1"/>
</dbReference>
<dbReference type="InterPro" id="IPR002772">
    <property type="entry name" value="Glyco_hydro_3_C"/>
</dbReference>
<dbReference type="GO" id="GO:0031222">
    <property type="term" value="P:arabinan catabolic process"/>
    <property type="evidence" value="ECO:0007669"/>
    <property type="project" value="TreeGrafter"/>
</dbReference>
<keyword evidence="3 5" id="KW-0378">Hydrolase</keyword>
<dbReference type="Gene3D" id="3.20.20.300">
    <property type="entry name" value="Glycoside hydrolase, family 3, N-terminal domain"/>
    <property type="match status" value="1"/>
</dbReference>
<dbReference type="GO" id="GO:0046556">
    <property type="term" value="F:alpha-L-arabinofuranosidase activity"/>
    <property type="evidence" value="ECO:0007669"/>
    <property type="project" value="TreeGrafter"/>
</dbReference>
<dbReference type="GO" id="GO:0045493">
    <property type="term" value="P:xylan catabolic process"/>
    <property type="evidence" value="ECO:0007669"/>
    <property type="project" value="InterPro"/>
</dbReference>
<keyword evidence="6" id="KW-1185">Reference proteome</keyword>
<dbReference type="InterPro" id="IPR026891">
    <property type="entry name" value="Fn3-like"/>
</dbReference>
<evidence type="ECO:0000313" key="6">
    <source>
        <dbReference type="Proteomes" id="UP001155182"/>
    </source>
</evidence>
<comment type="caution">
    <text evidence="5">The sequence shown here is derived from an EMBL/GenBank/DDBJ whole genome shotgun (WGS) entry which is preliminary data.</text>
</comment>
<dbReference type="Pfam" id="PF14310">
    <property type="entry name" value="Fn3-like"/>
    <property type="match status" value="1"/>
</dbReference>
<dbReference type="Pfam" id="PF01915">
    <property type="entry name" value="Glyco_hydro_3_C"/>
    <property type="match status" value="1"/>
</dbReference>
<gene>
    <name evidence="5" type="ORF">NF867_01650</name>
</gene>
<dbReference type="PANTHER" id="PTHR42721:SF3">
    <property type="entry name" value="BETA-D-XYLOSIDASE 5-RELATED"/>
    <property type="match status" value="1"/>
</dbReference>
<dbReference type="InterPro" id="IPR013783">
    <property type="entry name" value="Ig-like_fold"/>
</dbReference>
<reference evidence="5" key="1">
    <citation type="submission" date="2022-06" db="EMBL/GenBank/DDBJ databases">
        <title>Solitalea sp. MAHUQ-68 isolated from rhizospheric soil.</title>
        <authorList>
            <person name="Huq M.A."/>
        </authorList>
    </citation>
    <scope>NUCLEOTIDE SEQUENCE</scope>
    <source>
        <strain evidence="5">MAHUQ-68</strain>
    </source>
</reference>
<dbReference type="PANTHER" id="PTHR42721">
    <property type="entry name" value="SUGAR HYDROLASE-RELATED"/>
    <property type="match status" value="1"/>
</dbReference>
<keyword evidence="2" id="KW-0732">Signal</keyword>
<feature type="domain" description="Fibronectin type III-like" evidence="4">
    <location>
        <begin position="636"/>
        <end position="706"/>
    </location>
</feature>
<dbReference type="InterPro" id="IPR036881">
    <property type="entry name" value="Glyco_hydro_3_C_sf"/>
</dbReference>
<dbReference type="InterPro" id="IPR044993">
    <property type="entry name" value="BXL"/>
</dbReference>
<protein>
    <submittedName>
        <fullName evidence="5">Glycoside hydrolase family 3 C-terminal domain-containing protein</fullName>
    </submittedName>
</protein>
<dbReference type="InterPro" id="IPR017853">
    <property type="entry name" value="GH"/>
</dbReference>